<feature type="domain" description="ZAD" evidence="8">
    <location>
        <begin position="44"/>
        <end position="121"/>
    </location>
</feature>
<dbReference type="Proteomes" id="UP001549921">
    <property type="component" value="Unassembled WGS sequence"/>
</dbReference>
<dbReference type="Gene3D" id="3.30.160.60">
    <property type="entry name" value="Classic Zinc Finger"/>
    <property type="match status" value="4"/>
</dbReference>
<dbReference type="Pfam" id="PF00096">
    <property type="entry name" value="zf-C2H2"/>
    <property type="match status" value="3"/>
</dbReference>
<sequence>MFIDIIIYDFSFHQESIKYTTPMACTLDLKLVLKHLANGTICENLCRVCLKPLNDDCENIFTKICKEDKEYCIADVLNDLCQIKISDADHYSVCSECFIAASNAYKFYLNTKCNDRLLHFYLDELETYLNTINMTDDISGESICISLPLVLTEMAGFDYKIKTLKDTNCNKGNNDNQICIKQNIIKQNIPVKHHKPVKNVQIENEDDEIVIFKDENGHSTFYKIQSNGLLQEIEYKAPKPAPPAALRYVGNKKRKKREPMTVKQCTRCPIEYRFISKLQEHMKTEHGVILYACKLCQALTEDEELHKFHLKTHTFVYKCDICSVPFRKREAVINHMRAHEKFKHRSTPVTDLVCVQCGLIFNDKETIINHVNTDHYQKFTCYYCGRIYKVKESFDKHIQKHEIYTKAYKERVEQQEKRSFTTAEAKKLIARSEEASSAPSKDYTCELCGRGFRGARALLWHGRLHTNERPFKCDTCGRAFVSLNRRNQHALCAHSAPARRCPLCPARFHLRSMVNTHVKKVHLKAHKRRARGARVARADDAGARPVPVQELSVALQQDVLDMQARAVIGDLSPVNSPWNAAIQVEK</sequence>
<evidence type="ECO:0000313" key="10">
    <source>
        <dbReference type="Proteomes" id="UP001549921"/>
    </source>
</evidence>
<keyword evidence="2" id="KW-0677">Repeat</keyword>
<dbReference type="PROSITE" id="PS00028">
    <property type="entry name" value="ZINC_FINGER_C2H2_1"/>
    <property type="match status" value="7"/>
</dbReference>
<evidence type="ECO:0000256" key="2">
    <source>
        <dbReference type="ARBA" id="ARBA00022737"/>
    </source>
</evidence>
<dbReference type="PROSITE" id="PS51915">
    <property type="entry name" value="ZAD"/>
    <property type="match status" value="1"/>
</dbReference>
<evidence type="ECO:0000256" key="5">
    <source>
        <dbReference type="PROSITE-ProRule" id="PRU00042"/>
    </source>
</evidence>
<feature type="domain" description="C2H2-type" evidence="7">
    <location>
        <begin position="317"/>
        <end position="344"/>
    </location>
</feature>
<evidence type="ECO:0000256" key="6">
    <source>
        <dbReference type="PROSITE-ProRule" id="PRU01263"/>
    </source>
</evidence>
<gene>
    <name evidence="9" type="ORF">ABMA28_010627</name>
</gene>
<feature type="binding site" evidence="6">
    <location>
        <position position="94"/>
    </location>
    <ligand>
        <name>Zn(2+)</name>
        <dbReference type="ChEBI" id="CHEBI:29105"/>
    </ligand>
</feature>
<dbReference type="SMART" id="SM00868">
    <property type="entry name" value="zf-AD"/>
    <property type="match status" value="1"/>
</dbReference>
<dbReference type="EMBL" id="JBEDNZ010000026">
    <property type="protein sequence ID" value="KAL0810506.1"/>
    <property type="molecule type" value="Genomic_DNA"/>
</dbReference>
<dbReference type="InterPro" id="IPR012934">
    <property type="entry name" value="Znf_AD"/>
</dbReference>
<keyword evidence="3 5" id="KW-0863">Zinc-finger</keyword>
<feature type="binding site" evidence="6">
    <location>
        <position position="49"/>
    </location>
    <ligand>
        <name>Zn(2+)</name>
        <dbReference type="ChEBI" id="CHEBI:29105"/>
    </ligand>
</feature>
<evidence type="ECO:0000256" key="3">
    <source>
        <dbReference type="ARBA" id="ARBA00022771"/>
    </source>
</evidence>
<evidence type="ECO:0000256" key="1">
    <source>
        <dbReference type="ARBA" id="ARBA00022723"/>
    </source>
</evidence>
<accession>A0ABD0S8W4</accession>
<keyword evidence="1 6" id="KW-0479">Metal-binding</keyword>
<feature type="domain" description="C2H2-type" evidence="7">
    <location>
        <begin position="379"/>
        <end position="401"/>
    </location>
</feature>
<reference evidence="9 10" key="1">
    <citation type="submission" date="2024-06" db="EMBL/GenBank/DDBJ databases">
        <title>A chromosome-level genome assembly of beet webworm, Loxostege sticticalis.</title>
        <authorList>
            <person name="Zhang Y."/>
        </authorList>
    </citation>
    <scope>NUCLEOTIDE SEQUENCE [LARGE SCALE GENOMIC DNA]</scope>
    <source>
        <strain evidence="9">AQ028</strain>
        <tissue evidence="9">Male pupae</tissue>
    </source>
</reference>
<dbReference type="AlphaFoldDB" id="A0ABD0S8W4"/>
<evidence type="ECO:0000259" key="8">
    <source>
        <dbReference type="PROSITE" id="PS51915"/>
    </source>
</evidence>
<dbReference type="SUPFAM" id="SSF57667">
    <property type="entry name" value="beta-beta-alpha zinc fingers"/>
    <property type="match status" value="2"/>
</dbReference>
<name>A0ABD0S8W4_LOXSC</name>
<comment type="caution">
    <text evidence="9">The sequence shown here is derived from an EMBL/GenBank/DDBJ whole genome shotgun (WGS) entry which is preliminary data.</text>
</comment>
<protein>
    <submittedName>
        <fullName evidence="9">Uncharacterized protein</fullName>
    </submittedName>
</protein>
<dbReference type="PANTHER" id="PTHR24379:SF121">
    <property type="entry name" value="C2H2-TYPE DOMAIN-CONTAINING PROTEIN"/>
    <property type="match status" value="1"/>
</dbReference>
<dbReference type="PROSITE" id="PS50157">
    <property type="entry name" value="ZINC_FINGER_C2H2_2"/>
    <property type="match status" value="4"/>
</dbReference>
<organism evidence="9 10">
    <name type="scientific">Loxostege sticticalis</name>
    <name type="common">Beet webworm moth</name>
    <dbReference type="NCBI Taxonomy" id="481309"/>
    <lineage>
        <taxon>Eukaryota</taxon>
        <taxon>Metazoa</taxon>
        <taxon>Ecdysozoa</taxon>
        <taxon>Arthropoda</taxon>
        <taxon>Hexapoda</taxon>
        <taxon>Insecta</taxon>
        <taxon>Pterygota</taxon>
        <taxon>Neoptera</taxon>
        <taxon>Endopterygota</taxon>
        <taxon>Lepidoptera</taxon>
        <taxon>Glossata</taxon>
        <taxon>Ditrysia</taxon>
        <taxon>Pyraloidea</taxon>
        <taxon>Crambidae</taxon>
        <taxon>Pyraustinae</taxon>
        <taxon>Loxostege</taxon>
    </lineage>
</organism>
<feature type="domain" description="C2H2-type" evidence="7">
    <location>
        <begin position="471"/>
        <end position="499"/>
    </location>
</feature>
<evidence type="ECO:0000313" key="9">
    <source>
        <dbReference type="EMBL" id="KAL0810506.1"/>
    </source>
</evidence>
<feature type="binding site" evidence="6">
    <location>
        <position position="46"/>
    </location>
    <ligand>
        <name>Zn(2+)</name>
        <dbReference type="ChEBI" id="CHEBI:29105"/>
    </ligand>
</feature>
<evidence type="ECO:0000259" key="7">
    <source>
        <dbReference type="PROSITE" id="PS50157"/>
    </source>
</evidence>
<feature type="binding site" evidence="6">
    <location>
        <position position="97"/>
    </location>
    <ligand>
        <name>Zn(2+)</name>
        <dbReference type="ChEBI" id="CHEBI:29105"/>
    </ligand>
</feature>
<dbReference type="InterPro" id="IPR036236">
    <property type="entry name" value="Znf_C2H2_sf"/>
</dbReference>
<feature type="domain" description="C2H2-type" evidence="7">
    <location>
        <begin position="443"/>
        <end position="470"/>
    </location>
</feature>
<proteinExistence type="predicted"/>
<evidence type="ECO:0000256" key="4">
    <source>
        <dbReference type="ARBA" id="ARBA00022833"/>
    </source>
</evidence>
<dbReference type="InterPro" id="IPR013087">
    <property type="entry name" value="Znf_C2H2_type"/>
</dbReference>
<dbReference type="PANTHER" id="PTHR24379">
    <property type="entry name" value="KRAB AND ZINC FINGER DOMAIN-CONTAINING"/>
    <property type="match status" value="1"/>
</dbReference>
<keyword evidence="4 6" id="KW-0862">Zinc</keyword>
<dbReference type="SMART" id="SM00355">
    <property type="entry name" value="ZnF_C2H2"/>
    <property type="match status" value="8"/>
</dbReference>
<dbReference type="GO" id="GO:0008270">
    <property type="term" value="F:zinc ion binding"/>
    <property type="evidence" value="ECO:0007669"/>
    <property type="project" value="UniProtKB-UniRule"/>
</dbReference>